<reference evidence="4 5" key="1">
    <citation type="submission" date="2016-10" db="EMBL/GenBank/DDBJ databases">
        <authorList>
            <person name="de Groot N.N."/>
        </authorList>
    </citation>
    <scope>NUCLEOTIDE SEQUENCE [LARGE SCALE GENOMIC DNA]</scope>
    <source>
        <strain evidence="4 5">DSM 44993</strain>
    </source>
</reference>
<dbReference type="AlphaFoldDB" id="A0A1H8XE87"/>
<dbReference type="Pfam" id="PF05257">
    <property type="entry name" value="CHAP"/>
    <property type="match status" value="1"/>
</dbReference>
<dbReference type="SUPFAM" id="SSF54001">
    <property type="entry name" value="Cysteine proteinases"/>
    <property type="match status" value="1"/>
</dbReference>
<evidence type="ECO:0000313" key="4">
    <source>
        <dbReference type="EMBL" id="SEP38334.1"/>
    </source>
</evidence>
<dbReference type="Gene3D" id="3.90.1720.10">
    <property type="entry name" value="endopeptidase domain like (from Nostoc punctiforme)"/>
    <property type="match status" value="1"/>
</dbReference>
<accession>A0A1H8XE87</accession>
<dbReference type="EMBL" id="FOEF01000007">
    <property type="protein sequence ID" value="SEP38334.1"/>
    <property type="molecule type" value="Genomic_DNA"/>
</dbReference>
<dbReference type="Proteomes" id="UP000198582">
    <property type="component" value="Unassembled WGS sequence"/>
</dbReference>
<protein>
    <submittedName>
        <fullName evidence="4">CHAP domain-containing protein</fullName>
    </submittedName>
</protein>
<dbReference type="RefSeq" id="WP_091618058.1">
    <property type="nucleotide sequence ID" value="NZ_FOEF01000007.1"/>
</dbReference>
<keyword evidence="5" id="KW-1185">Reference proteome</keyword>
<organism evidence="4 5">
    <name type="scientific">Amycolatopsis saalfeldensis</name>
    <dbReference type="NCBI Taxonomy" id="394193"/>
    <lineage>
        <taxon>Bacteria</taxon>
        <taxon>Bacillati</taxon>
        <taxon>Actinomycetota</taxon>
        <taxon>Actinomycetes</taxon>
        <taxon>Pseudonocardiales</taxon>
        <taxon>Pseudonocardiaceae</taxon>
        <taxon>Amycolatopsis</taxon>
    </lineage>
</organism>
<dbReference type="InterPro" id="IPR007921">
    <property type="entry name" value="CHAP_dom"/>
</dbReference>
<proteinExistence type="predicted"/>
<feature type="coiled-coil region" evidence="1">
    <location>
        <begin position="152"/>
        <end position="179"/>
    </location>
</feature>
<feature type="compositionally biased region" description="Basic residues" evidence="2">
    <location>
        <begin position="203"/>
        <end position="219"/>
    </location>
</feature>
<gene>
    <name evidence="4" type="ORF">SAMN04489732_107139</name>
</gene>
<keyword evidence="1" id="KW-0175">Coiled coil</keyword>
<evidence type="ECO:0000259" key="3">
    <source>
        <dbReference type="Pfam" id="PF05257"/>
    </source>
</evidence>
<feature type="region of interest" description="Disordered" evidence="2">
    <location>
        <begin position="184"/>
        <end position="233"/>
    </location>
</feature>
<dbReference type="InterPro" id="IPR038765">
    <property type="entry name" value="Papain-like_cys_pep_sf"/>
</dbReference>
<dbReference type="OrthoDB" id="9815928at2"/>
<evidence type="ECO:0000256" key="1">
    <source>
        <dbReference type="SAM" id="Coils"/>
    </source>
</evidence>
<feature type="domain" description="Peptidase C51" evidence="3">
    <location>
        <begin position="261"/>
        <end position="348"/>
    </location>
</feature>
<name>A0A1H8XE87_9PSEU</name>
<evidence type="ECO:0000256" key="2">
    <source>
        <dbReference type="SAM" id="MobiDB-lite"/>
    </source>
</evidence>
<dbReference type="STRING" id="394193.SAMN04489732_107139"/>
<sequence length="374" mass="40647">MDTAGVATLFADEMKAHHGKLQGKAADSQAAQQALQQAANTITEQHDVQRKAAHSLLDAWQGKAAPTFEKDSAKFGTDLTVTAQASRRGAQVVGEVTDALAGRHQATGKLIDEFVAKARKLIDAGYLLARNGSPAALLLAIGDVADLAGQYLKESSTHLKDARAEMTEAARKLRALQTELAHDGVGDSGVAHPKPVKPGGHQQHVKHVQHQKHVQHTTQHHPAEHHNTKPSNSKKVNEILDHARSNLGYHEGPNNRNKWGPTGQPWCSYFATSMWRSAGVNIPKYGFTGDVYKWGERNHLAYDRGAIAHQAKPGDTILFGTGPSWAGSEHIGIIEKVEGNKITTIEGNANDQVERNTYILPRDLHKFYGGVHPK</sequence>
<evidence type="ECO:0000313" key="5">
    <source>
        <dbReference type="Proteomes" id="UP000198582"/>
    </source>
</evidence>